<evidence type="ECO:0000256" key="4">
    <source>
        <dbReference type="ARBA" id="ARBA00022982"/>
    </source>
</evidence>
<dbReference type="PANTHER" id="PTHR37424:SF1">
    <property type="entry name" value="BACTERIOFERRITIN-ASSOCIATED FERREDOXIN"/>
    <property type="match status" value="1"/>
</dbReference>
<comment type="caution">
    <text evidence="11">The sequence shown here is derived from an EMBL/GenBank/DDBJ whole genome shotgun (WGS) entry which is preliminary data.</text>
</comment>
<dbReference type="PANTHER" id="PTHR37424">
    <property type="entry name" value="BACTERIOFERRITIN-ASSOCIATED FERREDOXIN"/>
    <property type="match status" value="1"/>
</dbReference>
<comment type="cofactor">
    <cofactor evidence="7">
        <name>[2Fe-2S] cluster</name>
        <dbReference type="ChEBI" id="CHEBI:190135"/>
    </cofactor>
</comment>
<evidence type="ECO:0000313" key="12">
    <source>
        <dbReference type="Proteomes" id="UP000094329"/>
    </source>
</evidence>
<evidence type="ECO:0000256" key="2">
    <source>
        <dbReference type="ARBA" id="ARBA00022714"/>
    </source>
</evidence>
<evidence type="ECO:0000256" key="6">
    <source>
        <dbReference type="ARBA" id="ARBA00023014"/>
    </source>
</evidence>
<accession>A0ABX3A3H2</accession>
<keyword evidence="2" id="KW-0001">2Fe-2S</keyword>
<name>A0ABX3A3H2_9GAMM</name>
<gene>
    <name evidence="11" type="ORF">BGC07_03550</name>
</gene>
<evidence type="ECO:0000256" key="1">
    <source>
        <dbReference type="ARBA" id="ARBA00022448"/>
    </source>
</evidence>
<dbReference type="Proteomes" id="UP000094329">
    <property type="component" value="Unassembled WGS sequence"/>
</dbReference>
<proteinExistence type="inferred from homology"/>
<keyword evidence="5" id="KW-0408">Iron</keyword>
<keyword evidence="4" id="KW-0249">Electron transport</keyword>
<evidence type="ECO:0000259" key="10">
    <source>
        <dbReference type="Pfam" id="PF04324"/>
    </source>
</evidence>
<keyword evidence="1" id="KW-0813">Transport</keyword>
<keyword evidence="3" id="KW-0479">Metal-binding</keyword>
<dbReference type="InterPro" id="IPR041854">
    <property type="entry name" value="BFD-like_2Fe2S-bd_dom_sf"/>
</dbReference>
<keyword evidence="12" id="KW-1185">Reference proteome</keyword>
<sequence>MYVCICNRVTDKQIYQAVEDGQVSSMRELCKGYGVAMQCGRCGSCAKEVLKGALSEQCGGNLSAAG</sequence>
<dbReference type="RefSeq" id="WP_069311984.1">
    <property type="nucleotide sequence ID" value="NZ_MDTU01000001.1"/>
</dbReference>
<evidence type="ECO:0000256" key="9">
    <source>
        <dbReference type="ARBA" id="ARBA00046332"/>
    </source>
</evidence>
<evidence type="ECO:0000313" key="11">
    <source>
        <dbReference type="EMBL" id="ODN42186.1"/>
    </source>
</evidence>
<dbReference type="InterPro" id="IPR052371">
    <property type="entry name" value="BFD-associated_ferredoxin"/>
</dbReference>
<protein>
    <recommendedName>
        <fullName evidence="8">Bacterioferritin-associated ferredoxin</fullName>
    </recommendedName>
</protein>
<evidence type="ECO:0000256" key="7">
    <source>
        <dbReference type="ARBA" id="ARBA00034078"/>
    </source>
</evidence>
<reference evidence="11 12" key="1">
    <citation type="submission" date="2016-08" db="EMBL/GenBank/DDBJ databases">
        <title>Draft genome sequence of Candidatus Piscirickettsia litoralis, from seawater.</title>
        <authorList>
            <person name="Wan X."/>
            <person name="Lee A.J."/>
            <person name="Hou S."/>
            <person name="Donachie S.P."/>
        </authorList>
    </citation>
    <scope>NUCLEOTIDE SEQUENCE [LARGE SCALE GENOMIC DNA]</scope>
    <source>
        <strain evidence="11 12">Y2</strain>
    </source>
</reference>
<dbReference type="Gene3D" id="1.10.10.1100">
    <property type="entry name" value="BFD-like [2Fe-2S]-binding domain"/>
    <property type="match status" value="1"/>
</dbReference>
<dbReference type="InterPro" id="IPR007419">
    <property type="entry name" value="BFD-like_2Fe2S-bd_dom"/>
</dbReference>
<evidence type="ECO:0000256" key="8">
    <source>
        <dbReference type="ARBA" id="ARBA00039386"/>
    </source>
</evidence>
<evidence type="ECO:0000256" key="5">
    <source>
        <dbReference type="ARBA" id="ARBA00023004"/>
    </source>
</evidence>
<keyword evidence="6" id="KW-0411">Iron-sulfur</keyword>
<dbReference type="EMBL" id="MDTU01000001">
    <property type="protein sequence ID" value="ODN42186.1"/>
    <property type="molecule type" value="Genomic_DNA"/>
</dbReference>
<dbReference type="Pfam" id="PF04324">
    <property type="entry name" value="Fer2_BFD"/>
    <property type="match status" value="1"/>
</dbReference>
<organism evidence="11 12">
    <name type="scientific">Piscirickettsia litoralis</name>
    <dbReference type="NCBI Taxonomy" id="1891921"/>
    <lineage>
        <taxon>Bacteria</taxon>
        <taxon>Pseudomonadati</taxon>
        <taxon>Pseudomonadota</taxon>
        <taxon>Gammaproteobacteria</taxon>
        <taxon>Thiotrichales</taxon>
        <taxon>Piscirickettsiaceae</taxon>
        <taxon>Piscirickettsia</taxon>
    </lineage>
</organism>
<feature type="domain" description="BFD-like [2Fe-2S]-binding" evidence="10">
    <location>
        <begin position="2"/>
        <end position="51"/>
    </location>
</feature>
<comment type="similarity">
    <text evidence="9">Belongs to the Bfd family.</text>
</comment>
<evidence type="ECO:0000256" key="3">
    <source>
        <dbReference type="ARBA" id="ARBA00022723"/>
    </source>
</evidence>